<keyword evidence="2" id="KW-0732">Signal</keyword>
<evidence type="ECO:0008006" key="5">
    <source>
        <dbReference type="Google" id="ProtNLM"/>
    </source>
</evidence>
<sequence length="316" mass="35062">MKLSIAVVSLFCIVACAYATFAPTRPGQPSFPYPGTRGGWPPRSIGPTFPRPPKQPVSFENYILEINHRFRREARPTFAPTRPGQPSFPYPGTGGGWPPRSTGPTFPRPPQQPFNHRFRREARPQQNSISLEGVKPLSGPNRQPSLDLNYNRRIFEDHRGNLDAYGGANWAPGRLSPHAGLKFEKNYGNGFIGGFGQVQPGPRGHVDPSFGFNHRFRREARPQQNSISLEGVKPLSGPNRQPSLDLNYNHRIFEDHRGNLDAYGGANWAPGRLSPHAGLKFERNYGNGFIGGHGQVQPGRGGRMDPLFGIHGGFRF</sequence>
<reference evidence="3 4" key="1">
    <citation type="journal article" date="2017" name="Curr. Biol.">
        <title>The Evolution of Venom by Co-option of Single-Copy Genes.</title>
        <authorList>
            <person name="Martinson E.O."/>
            <person name="Mrinalini"/>
            <person name="Kelkar Y.D."/>
            <person name="Chang C.H."/>
            <person name="Werren J.H."/>
        </authorList>
    </citation>
    <scope>NUCLEOTIDE SEQUENCE [LARGE SCALE GENOMIC DNA]</scope>
    <source>
        <strain evidence="3 4">Alberta</strain>
        <tissue evidence="3">Whole body</tissue>
    </source>
</reference>
<feature type="region of interest" description="Disordered" evidence="1">
    <location>
        <begin position="77"/>
        <end position="115"/>
    </location>
</feature>
<accession>A0A232F3V1</accession>
<gene>
    <name evidence="3" type="ORF">TSAR_001580</name>
</gene>
<dbReference type="Proteomes" id="UP000215335">
    <property type="component" value="Unassembled WGS sequence"/>
</dbReference>
<dbReference type="STRING" id="543379.A0A232F3V1"/>
<dbReference type="OrthoDB" id="7697296at2759"/>
<feature type="chain" id="PRO_5013008740" description="Attacin C-terminal domain-containing protein" evidence="2">
    <location>
        <begin position="20"/>
        <end position="316"/>
    </location>
</feature>
<keyword evidence="4" id="KW-1185">Reference proteome</keyword>
<evidence type="ECO:0000313" key="4">
    <source>
        <dbReference type="Proteomes" id="UP000215335"/>
    </source>
</evidence>
<protein>
    <recommendedName>
        <fullName evidence="5">Attacin C-terminal domain-containing protein</fullName>
    </recommendedName>
</protein>
<name>A0A232F3V1_9HYME</name>
<dbReference type="EMBL" id="NNAY01001085">
    <property type="protein sequence ID" value="OXU25199.1"/>
    <property type="molecule type" value="Genomic_DNA"/>
</dbReference>
<evidence type="ECO:0000256" key="2">
    <source>
        <dbReference type="SAM" id="SignalP"/>
    </source>
</evidence>
<evidence type="ECO:0000313" key="3">
    <source>
        <dbReference type="EMBL" id="OXU25199.1"/>
    </source>
</evidence>
<proteinExistence type="predicted"/>
<comment type="caution">
    <text evidence="3">The sequence shown here is derived from an EMBL/GenBank/DDBJ whole genome shotgun (WGS) entry which is preliminary data.</text>
</comment>
<organism evidence="3 4">
    <name type="scientific">Trichomalopsis sarcophagae</name>
    <dbReference type="NCBI Taxonomy" id="543379"/>
    <lineage>
        <taxon>Eukaryota</taxon>
        <taxon>Metazoa</taxon>
        <taxon>Ecdysozoa</taxon>
        <taxon>Arthropoda</taxon>
        <taxon>Hexapoda</taxon>
        <taxon>Insecta</taxon>
        <taxon>Pterygota</taxon>
        <taxon>Neoptera</taxon>
        <taxon>Endopterygota</taxon>
        <taxon>Hymenoptera</taxon>
        <taxon>Apocrita</taxon>
        <taxon>Proctotrupomorpha</taxon>
        <taxon>Chalcidoidea</taxon>
        <taxon>Pteromalidae</taxon>
        <taxon>Pteromalinae</taxon>
        <taxon>Trichomalopsis</taxon>
    </lineage>
</organism>
<dbReference type="AlphaFoldDB" id="A0A232F3V1"/>
<evidence type="ECO:0000256" key="1">
    <source>
        <dbReference type="SAM" id="MobiDB-lite"/>
    </source>
</evidence>
<feature type="signal peptide" evidence="2">
    <location>
        <begin position="1"/>
        <end position="19"/>
    </location>
</feature>